<dbReference type="AlphaFoldDB" id="A0AAW5P6X5"/>
<accession>A0AAW5P6X5</accession>
<organism evidence="1 2">
    <name type="scientific">Salinibacter ruber</name>
    <dbReference type="NCBI Taxonomy" id="146919"/>
    <lineage>
        <taxon>Bacteria</taxon>
        <taxon>Pseudomonadati</taxon>
        <taxon>Rhodothermota</taxon>
        <taxon>Rhodothermia</taxon>
        <taxon>Rhodothermales</taxon>
        <taxon>Salinibacteraceae</taxon>
        <taxon>Salinibacter</taxon>
    </lineage>
</organism>
<evidence type="ECO:0000313" key="2">
    <source>
        <dbReference type="Proteomes" id="UP001155110"/>
    </source>
</evidence>
<dbReference type="Proteomes" id="UP001155110">
    <property type="component" value="Unassembled WGS sequence"/>
</dbReference>
<reference evidence="1" key="1">
    <citation type="submission" date="2022-08" db="EMBL/GenBank/DDBJ databases">
        <title>Genomic Encyclopedia of Type Strains, Phase V (KMG-V): Genome sequencing to study the core and pangenomes of soil and plant-associated prokaryotes.</title>
        <authorList>
            <person name="Whitman W."/>
        </authorList>
    </citation>
    <scope>NUCLEOTIDE SEQUENCE</scope>
    <source>
        <strain evidence="1">SP3002</strain>
    </source>
</reference>
<sequence>MAQNSPIVPKGSMSDDGLVALIQSLLAEGTPAREIAEKLGVSGVRLVEAIAGASEKGADAVLISGVPMELDLSSGGVAVRLGSEPRWRLNVNAQSPVPTVRAQAPYLDVSLDMRGEELVVREANRSAAH</sequence>
<name>A0AAW5P6X5_9BACT</name>
<comment type="caution">
    <text evidence="1">The sequence shown here is derived from an EMBL/GenBank/DDBJ whole genome shotgun (WGS) entry which is preliminary data.</text>
</comment>
<evidence type="ECO:0000313" key="1">
    <source>
        <dbReference type="EMBL" id="MCS4157757.1"/>
    </source>
</evidence>
<proteinExistence type="predicted"/>
<protein>
    <submittedName>
        <fullName evidence="1">Uncharacterized protein</fullName>
    </submittedName>
</protein>
<gene>
    <name evidence="1" type="ORF">GGP99_001721</name>
</gene>
<dbReference type="EMBL" id="JANTZM010000007">
    <property type="protein sequence ID" value="MCS4157757.1"/>
    <property type="molecule type" value="Genomic_DNA"/>
</dbReference>